<comment type="caution">
    <text evidence="2">The sequence shown here is derived from an EMBL/GenBank/DDBJ whole genome shotgun (WGS) entry which is preliminary data.</text>
</comment>
<dbReference type="AlphaFoldDB" id="A0A6L2JNG2"/>
<evidence type="ECO:0000259" key="1">
    <source>
        <dbReference type="Pfam" id="PF15072"/>
    </source>
</evidence>
<reference evidence="2" key="1">
    <citation type="journal article" date="2019" name="Sci. Rep.">
        <title>Draft genome of Tanacetum cinerariifolium, the natural source of mosquito coil.</title>
        <authorList>
            <person name="Yamashiro T."/>
            <person name="Shiraishi A."/>
            <person name="Satake H."/>
            <person name="Nakayama K."/>
        </authorList>
    </citation>
    <scope>NUCLEOTIDE SEQUENCE</scope>
</reference>
<dbReference type="Pfam" id="PF15072">
    <property type="entry name" value="HROB"/>
    <property type="match status" value="1"/>
</dbReference>
<dbReference type="InterPro" id="IPR058570">
    <property type="entry name" value="HROB_OB"/>
</dbReference>
<dbReference type="EMBL" id="BKCJ010001039">
    <property type="protein sequence ID" value="GEU38330.1"/>
    <property type="molecule type" value="Genomic_DNA"/>
</dbReference>
<protein>
    <recommendedName>
        <fullName evidence="1">Homologous recombination OB-fold protein OB-fold domain-containing protein</fullName>
    </recommendedName>
</protein>
<dbReference type="PANTHER" id="PTHR14523:SF1">
    <property type="entry name" value="HOMOLOGOUS RECOMBINATION OB-FOLD PROTEIN"/>
    <property type="match status" value="1"/>
</dbReference>
<accession>A0A6L2JNG2</accession>
<proteinExistence type="predicted"/>
<dbReference type="InterPro" id="IPR028045">
    <property type="entry name" value="HROB"/>
</dbReference>
<dbReference type="GO" id="GO:0000725">
    <property type="term" value="P:recombinational repair"/>
    <property type="evidence" value="ECO:0007669"/>
    <property type="project" value="InterPro"/>
</dbReference>
<evidence type="ECO:0000313" key="2">
    <source>
        <dbReference type="EMBL" id="GEU38330.1"/>
    </source>
</evidence>
<sequence>MNSQKNHEWKYLLDIDDSDLNLSAPLHLTNIGNFNDAPTQEMDHVDKKSSKIIAGPAGLFQTDRTHQPNNFNDAPTQDYIRKLYEDVSKGEDFKMLSWVKALEFINDNREIEGGYFGDINIYIKKGKLEKVVAIITSCIPNMLGDMNVTLKDPSGIIFGTIHYKVLLNDDVLKAIKVGSAIILQNVSMFCPKSREFYLSITIRNLVQIFQNITVMEDANGARSSNISFQEY</sequence>
<name>A0A6L2JNG2_TANCI</name>
<organism evidence="2">
    <name type="scientific">Tanacetum cinerariifolium</name>
    <name type="common">Dalmatian daisy</name>
    <name type="synonym">Chrysanthemum cinerariifolium</name>
    <dbReference type="NCBI Taxonomy" id="118510"/>
    <lineage>
        <taxon>Eukaryota</taxon>
        <taxon>Viridiplantae</taxon>
        <taxon>Streptophyta</taxon>
        <taxon>Embryophyta</taxon>
        <taxon>Tracheophyta</taxon>
        <taxon>Spermatophyta</taxon>
        <taxon>Magnoliopsida</taxon>
        <taxon>eudicotyledons</taxon>
        <taxon>Gunneridae</taxon>
        <taxon>Pentapetalae</taxon>
        <taxon>asterids</taxon>
        <taxon>campanulids</taxon>
        <taxon>Asterales</taxon>
        <taxon>Asteraceae</taxon>
        <taxon>Asteroideae</taxon>
        <taxon>Anthemideae</taxon>
        <taxon>Anthemidinae</taxon>
        <taxon>Tanacetum</taxon>
    </lineage>
</organism>
<gene>
    <name evidence="2" type="ORF">Tci_010308</name>
</gene>
<feature type="domain" description="Homologous recombination OB-fold protein OB-fold" evidence="1">
    <location>
        <begin position="127"/>
        <end position="211"/>
    </location>
</feature>
<dbReference type="PANTHER" id="PTHR14523">
    <property type="entry name" value="UNCHARACTERIZED PROTEIN C17ORF53 HOMOLOG"/>
    <property type="match status" value="1"/>
</dbReference>